<feature type="region of interest" description="Disordered" evidence="1">
    <location>
        <begin position="27"/>
        <end position="46"/>
    </location>
</feature>
<dbReference type="AlphaFoldDB" id="A0A4Q6XSD2"/>
<evidence type="ECO:0000313" key="3">
    <source>
        <dbReference type="Proteomes" id="UP000292855"/>
    </source>
</evidence>
<keyword evidence="3" id="KW-1185">Reference proteome</keyword>
<evidence type="ECO:0000256" key="1">
    <source>
        <dbReference type="SAM" id="MobiDB-lite"/>
    </source>
</evidence>
<organism evidence="2 3">
    <name type="scientific">Sphingobacterium corticibacterium</name>
    <dbReference type="NCBI Taxonomy" id="2484746"/>
    <lineage>
        <taxon>Bacteria</taxon>
        <taxon>Pseudomonadati</taxon>
        <taxon>Bacteroidota</taxon>
        <taxon>Sphingobacteriia</taxon>
        <taxon>Sphingobacteriales</taxon>
        <taxon>Sphingobacteriaceae</taxon>
        <taxon>Sphingobacterium</taxon>
    </lineage>
</organism>
<dbReference type="EMBL" id="SGIT01000001">
    <property type="protein sequence ID" value="RZF62851.1"/>
    <property type="molecule type" value="Genomic_DNA"/>
</dbReference>
<proteinExistence type="predicted"/>
<comment type="caution">
    <text evidence="2">The sequence shown here is derived from an EMBL/GenBank/DDBJ whole genome shotgun (WGS) entry which is preliminary data.</text>
</comment>
<protein>
    <submittedName>
        <fullName evidence="2">FeoB-associated Cys-rich membrane protein</fullName>
    </submittedName>
</protein>
<evidence type="ECO:0000313" key="2">
    <source>
        <dbReference type="EMBL" id="RZF62851.1"/>
    </source>
</evidence>
<reference evidence="2 3" key="1">
    <citation type="submission" date="2019-02" db="EMBL/GenBank/DDBJ databases">
        <authorList>
            <person name="Li Y."/>
        </authorList>
    </citation>
    <scope>NUCLEOTIDE SEQUENCE [LARGE SCALE GENOMIC DNA]</scope>
    <source>
        <strain evidence="2 3">30C10-4-7</strain>
    </source>
</reference>
<dbReference type="Pfam" id="PF12669">
    <property type="entry name" value="FeoB_associated"/>
    <property type="match status" value="1"/>
</dbReference>
<sequence>MQYAIIALVFIAALVFLIKRFAPSKKKQQGCNKGCGCSMTDVEKKR</sequence>
<name>A0A4Q6XSD2_9SPHI</name>
<gene>
    <name evidence="2" type="ORF">EWE74_00620</name>
</gene>
<accession>A0A4Q6XSD2</accession>
<dbReference type="Proteomes" id="UP000292855">
    <property type="component" value="Unassembled WGS sequence"/>
</dbReference>